<gene>
    <name evidence="3" type="ORF">H9642_12240</name>
</gene>
<organism evidence="3 4">
    <name type="scientific">Serpens gallinarum</name>
    <dbReference type="NCBI Taxonomy" id="2763075"/>
    <lineage>
        <taxon>Bacteria</taxon>
        <taxon>Pseudomonadati</taxon>
        <taxon>Pseudomonadota</taxon>
        <taxon>Gammaproteobacteria</taxon>
        <taxon>Pseudomonadales</taxon>
        <taxon>Pseudomonadaceae</taxon>
        <taxon>Pseudomonas</taxon>
    </lineage>
</organism>
<comment type="caution">
    <text evidence="3">The sequence shown here is derived from an EMBL/GenBank/DDBJ whole genome shotgun (WGS) entry which is preliminary data.</text>
</comment>
<dbReference type="GO" id="GO:0016787">
    <property type="term" value="F:hydrolase activity"/>
    <property type="evidence" value="ECO:0007669"/>
    <property type="project" value="UniProtKB-KW"/>
</dbReference>
<feature type="transmembrane region" description="Helical" evidence="1">
    <location>
        <begin position="6"/>
        <end position="28"/>
    </location>
</feature>
<dbReference type="InterPro" id="IPR029058">
    <property type="entry name" value="AB_hydrolase_fold"/>
</dbReference>
<proteinExistence type="predicted"/>
<dbReference type="Pfam" id="PF12146">
    <property type="entry name" value="Hydrolase_4"/>
    <property type="match status" value="1"/>
</dbReference>
<evidence type="ECO:0000313" key="3">
    <source>
        <dbReference type="EMBL" id="MBD7977956.1"/>
    </source>
</evidence>
<keyword evidence="4" id="KW-1185">Reference proteome</keyword>
<evidence type="ECO:0000313" key="4">
    <source>
        <dbReference type="Proteomes" id="UP000611945"/>
    </source>
</evidence>
<accession>A0ABR8TQB1</accession>
<protein>
    <submittedName>
        <fullName evidence="3">Alpha/beta hydrolase</fullName>
    </submittedName>
</protein>
<dbReference type="PANTHER" id="PTHR12277">
    <property type="entry name" value="ALPHA/BETA HYDROLASE DOMAIN-CONTAINING PROTEIN"/>
    <property type="match status" value="1"/>
</dbReference>
<evidence type="ECO:0000256" key="1">
    <source>
        <dbReference type="SAM" id="Phobius"/>
    </source>
</evidence>
<name>A0ABR8TQB1_9PSED</name>
<dbReference type="SUPFAM" id="SSF53474">
    <property type="entry name" value="alpha/beta-Hydrolases"/>
    <property type="match status" value="1"/>
</dbReference>
<evidence type="ECO:0000259" key="2">
    <source>
        <dbReference type="Pfam" id="PF12146"/>
    </source>
</evidence>
<dbReference type="PANTHER" id="PTHR12277:SF81">
    <property type="entry name" value="PROTEIN ABHD13"/>
    <property type="match status" value="1"/>
</dbReference>
<keyword evidence="1" id="KW-0472">Membrane</keyword>
<dbReference type="EMBL" id="JACSQG010000006">
    <property type="protein sequence ID" value="MBD7977956.1"/>
    <property type="molecule type" value="Genomic_DNA"/>
</dbReference>
<sequence length="286" mass="31898">MLLHTLIRTLLLGLIMGLLSGCGHFFYLPEPGLRGTPDQLGMPYADVHLRAADGTRLHGWWLPARLGDNERTKGVIYFLHGNAENISTHLGAMSWITFSGWDLFILDYRGFGLSQGSPDIPSVYQDAEAGLEWAAQQAQARQLPLVVLGQSLGGAVAATLVAQSPPDQVSALILDSAFSSYRRIAREKLAEPWLTTLFRYPLAWTIRDDYSPEHYLAQRPSIPVLIMHGCADLVVPCSHGKRIHQLAGEPAWLWLSPEARHQEMLSRQHWRAQLLEWLEGQVLAVP</sequence>
<keyword evidence="1" id="KW-1133">Transmembrane helix</keyword>
<keyword evidence="1" id="KW-0812">Transmembrane</keyword>
<feature type="domain" description="Serine aminopeptidase S33" evidence="2">
    <location>
        <begin position="71"/>
        <end position="184"/>
    </location>
</feature>
<dbReference type="RefSeq" id="WP_251836732.1">
    <property type="nucleotide sequence ID" value="NZ_JACSQG010000006.1"/>
</dbReference>
<dbReference type="Gene3D" id="3.40.50.1820">
    <property type="entry name" value="alpha/beta hydrolase"/>
    <property type="match status" value="1"/>
</dbReference>
<dbReference type="Proteomes" id="UP000611945">
    <property type="component" value="Unassembled WGS sequence"/>
</dbReference>
<keyword evidence="3" id="KW-0378">Hydrolase</keyword>
<dbReference type="InterPro" id="IPR022742">
    <property type="entry name" value="Hydrolase_4"/>
</dbReference>
<reference evidence="3 4" key="1">
    <citation type="submission" date="2020-08" db="EMBL/GenBank/DDBJ databases">
        <title>A Genomic Blueprint of the Chicken Gut Microbiome.</title>
        <authorList>
            <person name="Gilroy R."/>
            <person name="Ravi A."/>
            <person name="Getino M."/>
            <person name="Pursley I."/>
            <person name="Horton D.L."/>
            <person name="Alikhan N.-F."/>
            <person name="Baker D."/>
            <person name="Gharbi K."/>
            <person name="Hall N."/>
            <person name="Watson M."/>
            <person name="Adriaenssens E.M."/>
            <person name="Foster-Nyarko E."/>
            <person name="Jarju S."/>
            <person name="Secka A."/>
            <person name="Antonio M."/>
            <person name="Oren A."/>
            <person name="Chaudhuri R."/>
            <person name="La Ragione R.M."/>
            <person name="Hildebrand F."/>
            <person name="Pallen M.J."/>
        </authorList>
    </citation>
    <scope>NUCLEOTIDE SEQUENCE [LARGE SCALE GENOMIC DNA]</scope>
    <source>
        <strain evidence="3 4">Sa2CUA2</strain>
    </source>
</reference>